<organism evidence="1 2">
    <name type="scientific">Faecalibacillus intestinalis</name>
    <dbReference type="NCBI Taxonomy" id="1982626"/>
    <lineage>
        <taxon>Bacteria</taxon>
        <taxon>Bacillati</taxon>
        <taxon>Bacillota</taxon>
        <taxon>Erysipelotrichia</taxon>
        <taxon>Erysipelotrichales</taxon>
        <taxon>Coprobacillaceae</taxon>
        <taxon>Faecalibacillus</taxon>
    </lineage>
</organism>
<name>A0A7I8DWJ1_9FIRM</name>
<reference evidence="2" key="1">
    <citation type="submission" date="2020-09" db="EMBL/GenBank/DDBJ databases">
        <title>Complete genome sequencing of Faecalibacillus intestinalis strain 14EGH31.</title>
        <authorList>
            <person name="Sakamoto M."/>
            <person name="Murakami T."/>
            <person name="Mori H."/>
        </authorList>
    </citation>
    <scope>NUCLEOTIDE SEQUENCE [LARGE SCALE GENOMIC DNA]</scope>
    <source>
        <strain evidence="2">14EGH31</strain>
    </source>
</reference>
<dbReference type="GeneID" id="70581391"/>
<dbReference type="Pfam" id="PF02810">
    <property type="entry name" value="SEC-C"/>
    <property type="match status" value="1"/>
</dbReference>
<proteinExistence type="predicted"/>
<dbReference type="Proteomes" id="UP000593842">
    <property type="component" value="Chromosome"/>
</dbReference>
<sequence length="221" mass="26679">MEKEILLKEIENTNHLNELYQLWNEFKAYLENQPSLLELGQLFGFNYHLQEKFNQLSQLFIQEKKYQESIEFHQDFMNYFKDDKYLCPFYKNLALSYFYQDNDQGISYFQELLERYPYDYEIMDAYFSCLYKQNNLQELKNMIQKHLPLSIEYNIETENIIHHVIELFKAINEEELALQYAQIEKQQNDFGKKKPTKVIKVGRNDPCPCGSGKKYKKCCGK</sequence>
<evidence type="ECO:0008006" key="3">
    <source>
        <dbReference type="Google" id="ProtNLM"/>
    </source>
</evidence>
<dbReference type="PANTHER" id="PTHR33747:SF1">
    <property type="entry name" value="ADENYLATE CYCLASE-ASSOCIATED CAP C-TERMINAL DOMAIN-CONTAINING PROTEIN"/>
    <property type="match status" value="1"/>
</dbReference>
<evidence type="ECO:0000313" key="2">
    <source>
        <dbReference type="Proteomes" id="UP000593842"/>
    </source>
</evidence>
<evidence type="ECO:0000313" key="1">
    <source>
        <dbReference type="EMBL" id="BCL56989.1"/>
    </source>
</evidence>
<dbReference type="InterPro" id="IPR011990">
    <property type="entry name" value="TPR-like_helical_dom_sf"/>
</dbReference>
<dbReference type="KEGG" id="fit:Fi14EGH31_07010"/>
<protein>
    <recommendedName>
        <fullName evidence="3">SEC-C domain-containing protein</fullName>
    </recommendedName>
</protein>
<dbReference type="SUPFAM" id="SSF103642">
    <property type="entry name" value="Sec-C motif"/>
    <property type="match status" value="1"/>
</dbReference>
<dbReference type="SUPFAM" id="SSF48452">
    <property type="entry name" value="TPR-like"/>
    <property type="match status" value="1"/>
</dbReference>
<dbReference type="PANTHER" id="PTHR33747">
    <property type="entry name" value="UPF0225 PROTEIN SCO1677"/>
    <property type="match status" value="1"/>
</dbReference>
<dbReference type="Gene3D" id="3.10.450.50">
    <property type="match status" value="1"/>
</dbReference>
<accession>A0A7I8DWJ1</accession>
<dbReference type="RefSeq" id="WP_234697824.1">
    <property type="nucleotide sequence ID" value="NZ_AP024085.1"/>
</dbReference>
<dbReference type="AlphaFoldDB" id="A0A7I8DWJ1"/>
<dbReference type="EMBL" id="AP024085">
    <property type="protein sequence ID" value="BCL56989.1"/>
    <property type="molecule type" value="Genomic_DNA"/>
</dbReference>
<dbReference type="InterPro" id="IPR004027">
    <property type="entry name" value="SEC_C_motif"/>
</dbReference>
<gene>
    <name evidence="1" type="ORF">Fi14EGH31_07010</name>
</gene>